<accession>A0A9N9W3W1</accession>
<proteinExistence type="predicted"/>
<evidence type="ECO:0000256" key="1">
    <source>
        <dbReference type="SAM" id="MobiDB-lite"/>
    </source>
</evidence>
<sequence length="60" mass="6806">MKKRTNAGDLVDEAERWERWELGQKTEPDDAGVTEATARISSQATEYSNQKPQNIKPQDS</sequence>
<dbReference type="EMBL" id="CABFNQ020000764">
    <property type="protein sequence ID" value="CAH0041658.1"/>
    <property type="molecule type" value="Genomic_DNA"/>
</dbReference>
<gene>
    <name evidence="2" type="ORF">CRHIZ90672A_00012200</name>
</gene>
<feature type="region of interest" description="Disordered" evidence="1">
    <location>
        <begin position="1"/>
        <end position="60"/>
    </location>
</feature>
<name>A0A9N9W3W1_9HYPO</name>
<feature type="compositionally biased region" description="Basic and acidic residues" evidence="1">
    <location>
        <begin position="13"/>
        <end position="28"/>
    </location>
</feature>
<evidence type="ECO:0000313" key="3">
    <source>
        <dbReference type="Proteomes" id="UP000696573"/>
    </source>
</evidence>
<protein>
    <submittedName>
        <fullName evidence="2">Uncharacterized protein</fullName>
    </submittedName>
</protein>
<organism evidence="2 3">
    <name type="scientific">Clonostachys rhizophaga</name>
    <dbReference type="NCBI Taxonomy" id="160324"/>
    <lineage>
        <taxon>Eukaryota</taxon>
        <taxon>Fungi</taxon>
        <taxon>Dikarya</taxon>
        <taxon>Ascomycota</taxon>
        <taxon>Pezizomycotina</taxon>
        <taxon>Sordariomycetes</taxon>
        <taxon>Hypocreomycetidae</taxon>
        <taxon>Hypocreales</taxon>
        <taxon>Bionectriaceae</taxon>
        <taxon>Clonostachys</taxon>
    </lineage>
</organism>
<keyword evidence="3" id="KW-1185">Reference proteome</keyword>
<comment type="caution">
    <text evidence="2">The sequence shown here is derived from an EMBL/GenBank/DDBJ whole genome shotgun (WGS) entry which is preliminary data.</text>
</comment>
<reference evidence="2" key="1">
    <citation type="submission" date="2021-10" db="EMBL/GenBank/DDBJ databases">
        <authorList>
            <person name="Piombo E."/>
        </authorList>
    </citation>
    <scope>NUCLEOTIDE SEQUENCE</scope>
</reference>
<evidence type="ECO:0000313" key="2">
    <source>
        <dbReference type="EMBL" id="CAH0041658.1"/>
    </source>
</evidence>
<dbReference type="Proteomes" id="UP000696573">
    <property type="component" value="Unassembled WGS sequence"/>
</dbReference>
<feature type="compositionally biased region" description="Polar residues" evidence="1">
    <location>
        <begin position="39"/>
        <end position="60"/>
    </location>
</feature>
<dbReference type="AlphaFoldDB" id="A0A9N9W3W1"/>